<dbReference type="Proteomes" id="UP001060170">
    <property type="component" value="Chromosome 9"/>
</dbReference>
<protein>
    <submittedName>
        <fullName evidence="1">Uncharacterized protein</fullName>
    </submittedName>
</protein>
<sequence>MSIRRSQSSEELRNSFQDSSIESDYYFFNPARRNSTSYQQQQEQQQTDHYDYHQHFLIHNQPTSKNSNWEKLVPNLNPKIDPRLHSARKTIDNQNDLLRGFLKDPSSDPALHTPSPIPHEDEDLEDLDDDLFQSRTAGSTTDSSHLSSSLDIFDRFTNNCSSIDDWDLGFRPCSPNYHSLLFSSPTSITHHQHTRSSSLPPIAYSESSSPRLSSYNHSNKISTGNYSIDFIPNNNQSLNLSSSSSHELFHNTFLTTSLTSPTLITSIDPPDQEPDQPVDLFHHSFISSPPHTVETSQVNHQETHDPSPSNASTIIITNTPKPVPTIQPTSASSSSSKSISTSPITTTTKTTTTTTNTMRFFCSVDQCLKSFTRKSDLIRHTRIHTGDKPFKCLYSGCGKRFIQRSALTVHLRTHTGEKPLICNHVSGCGKSFADSSSLARHRKTHSKT</sequence>
<keyword evidence="2" id="KW-1185">Reference proteome</keyword>
<reference evidence="1 2" key="3">
    <citation type="journal article" date="2022" name="Microbiol. Spectr.">
        <title>Folding features and dynamics of 3D genome architecture in plant fungal pathogens.</title>
        <authorList>
            <person name="Xia C."/>
        </authorList>
    </citation>
    <scope>NUCLEOTIDE SEQUENCE [LARGE SCALE GENOMIC DNA]</scope>
    <source>
        <strain evidence="1 2">93-210</strain>
    </source>
</reference>
<reference evidence="2" key="2">
    <citation type="journal article" date="2018" name="Mol. Plant Microbe Interact.">
        <title>Genome sequence resources for the wheat stripe rust pathogen (Puccinia striiformis f. sp. tritici) and the barley stripe rust pathogen (Puccinia striiformis f. sp. hordei).</title>
        <authorList>
            <person name="Xia C."/>
            <person name="Wang M."/>
            <person name="Yin C."/>
            <person name="Cornejo O.E."/>
            <person name="Hulbert S.H."/>
            <person name="Chen X."/>
        </authorList>
    </citation>
    <scope>NUCLEOTIDE SEQUENCE [LARGE SCALE GENOMIC DNA]</scope>
    <source>
        <strain evidence="2">93-210</strain>
    </source>
</reference>
<comment type="caution">
    <text evidence="1">The sequence shown here is derived from an EMBL/GenBank/DDBJ whole genome shotgun (WGS) entry which is preliminary data.</text>
</comment>
<proteinExistence type="predicted"/>
<reference evidence="2" key="1">
    <citation type="journal article" date="2018" name="BMC Genomics">
        <title>Genomic insights into host adaptation between the wheat stripe rust pathogen (Puccinia striiformis f. sp. tritici) and the barley stripe rust pathogen (Puccinia striiformis f. sp. hordei).</title>
        <authorList>
            <person name="Xia C."/>
            <person name="Wang M."/>
            <person name="Yin C."/>
            <person name="Cornejo O.E."/>
            <person name="Hulbert S.H."/>
            <person name="Chen X."/>
        </authorList>
    </citation>
    <scope>NUCLEOTIDE SEQUENCE [LARGE SCALE GENOMIC DNA]</scope>
    <source>
        <strain evidence="2">93-210</strain>
    </source>
</reference>
<dbReference type="EMBL" id="CM045873">
    <property type="protein sequence ID" value="KAI7947832.1"/>
    <property type="molecule type" value="Genomic_DNA"/>
</dbReference>
<gene>
    <name evidence="1" type="ORF">MJO28_009740</name>
</gene>
<name>A0ACC0E8J1_9BASI</name>
<evidence type="ECO:0000313" key="1">
    <source>
        <dbReference type="EMBL" id="KAI7947832.1"/>
    </source>
</evidence>
<organism evidence="1 2">
    <name type="scientific">Puccinia striiformis f. sp. tritici</name>
    <dbReference type="NCBI Taxonomy" id="168172"/>
    <lineage>
        <taxon>Eukaryota</taxon>
        <taxon>Fungi</taxon>
        <taxon>Dikarya</taxon>
        <taxon>Basidiomycota</taxon>
        <taxon>Pucciniomycotina</taxon>
        <taxon>Pucciniomycetes</taxon>
        <taxon>Pucciniales</taxon>
        <taxon>Pucciniaceae</taxon>
        <taxon>Puccinia</taxon>
    </lineage>
</organism>
<accession>A0ACC0E8J1</accession>
<evidence type="ECO:0000313" key="2">
    <source>
        <dbReference type="Proteomes" id="UP001060170"/>
    </source>
</evidence>